<keyword evidence="2 4" id="KW-0808">Transferase</keyword>
<dbReference type="InterPro" id="IPR000863">
    <property type="entry name" value="Sulfotransferase_dom"/>
</dbReference>
<gene>
    <name evidence="4" type="ORF">MCOR_10063</name>
</gene>
<evidence type="ECO:0000256" key="1">
    <source>
        <dbReference type="ARBA" id="ARBA00005771"/>
    </source>
</evidence>
<name>A0A6J8APV0_MYTCO</name>
<dbReference type="AlphaFoldDB" id="A0A6J8APV0"/>
<proteinExistence type="inferred from homology"/>
<organism evidence="4 5">
    <name type="scientific">Mytilus coruscus</name>
    <name type="common">Sea mussel</name>
    <dbReference type="NCBI Taxonomy" id="42192"/>
    <lineage>
        <taxon>Eukaryota</taxon>
        <taxon>Metazoa</taxon>
        <taxon>Spiralia</taxon>
        <taxon>Lophotrochozoa</taxon>
        <taxon>Mollusca</taxon>
        <taxon>Bivalvia</taxon>
        <taxon>Autobranchia</taxon>
        <taxon>Pteriomorphia</taxon>
        <taxon>Mytilida</taxon>
        <taxon>Mytiloidea</taxon>
        <taxon>Mytilidae</taxon>
        <taxon>Mytilinae</taxon>
        <taxon>Mytilus</taxon>
    </lineage>
</organism>
<dbReference type="OrthoDB" id="6341251at2759"/>
<dbReference type="EC" id="2.8.2.-" evidence="4"/>
<evidence type="ECO:0000313" key="4">
    <source>
        <dbReference type="EMBL" id="CAC5371700.1"/>
    </source>
</evidence>
<dbReference type="SUPFAM" id="SSF52540">
    <property type="entry name" value="P-loop containing nucleoside triphosphate hydrolases"/>
    <property type="match status" value="1"/>
</dbReference>
<comment type="similarity">
    <text evidence="1">Belongs to the sulfotransferase 1 family.</text>
</comment>
<dbReference type="Proteomes" id="UP000507470">
    <property type="component" value="Unassembled WGS sequence"/>
</dbReference>
<evidence type="ECO:0000259" key="3">
    <source>
        <dbReference type="Pfam" id="PF00685"/>
    </source>
</evidence>
<accession>A0A6J8APV0</accession>
<dbReference type="Gene3D" id="3.40.50.300">
    <property type="entry name" value="P-loop containing nucleotide triphosphate hydrolases"/>
    <property type="match status" value="1"/>
</dbReference>
<dbReference type="GO" id="GO:0008146">
    <property type="term" value="F:sulfotransferase activity"/>
    <property type="evidence" value="ECO:0007669"/>
    <property type="project" value="InterPro"/>
</dbReference>
<feature type="domain" description="Sulfotransferase" evidence="3">
    <location>
        <begin position="52"/>
        <end position="287"/>
    </location>
</feature>
<sequence length="294" mass="35035">MDMEKFRELMKATKPGPFPEFEGIRYPPSPPFREKGAEKALQDILQIQSRESDFMICTYPKSGTHWIYEISNMLLRNKTELDTQNKVSTMIEFIPDLTVLDKLQSPRLLNTHCSFKYLPKKHIENGCKIIHMIRNPKDVCVSFYHHLKKQPNIDFKGSWHDFFEIWMSEKCLYGSWYSYEKEMEKAEKLYPGMIFTCYYEKMKKDTKREMKRLSDFLGIQCTESTLENIADATSFQNMQQHKLDSSKELDGKGFIYRKGEIGDWKNHFTVAQNERFDEQYTERFKDSTYTHNFE</sequence>
<evidence type="ECO:0000256" key="2">
    <source>
        <dbReference type="ARBA" id="ARBA00022679"/>
    </source>
</evidence>
<dbReference type="EMBL" id="CACVKT020001791">
    <property type="protein sequence ID" value="CAC5371700.1"/>
    <property type="molecule type" value="Genomic_DNA"/>
</dbReference>
<protein>
    <submittedName>
        <fullName evidence="4">SULT1</fullName>
        <ecNumber evidence="4">2.8.2.-</ecNumber>
    </submittedName>
</protein>
<dbReference type="PANTHER" id="PTHR11783">
    <property type="entry name" value="SULFOTRANSFERASE SULT"/>
    <property type="match status" value="1"/>
</dbReference>
<dbReference type="InterPro" id="IPR027417">
    <property type="entry name" value="P-loop_NTPase"/>
</dbReference>
<keyword evidence="5" id="KW-1185">Reference proteome</keyword>
<evidence type="ECO:0000313" key="5">
    <source>
        <dbReference type="Proteomes" id="UP000507470"/>
    </source>
</evidence>
<reference evidence="4 5" key="1">
    <citation type="submission" date="2020-06" db="EMBL/GenBank/DDBJ databases">
        <authorList>
            <person name="Li R."/>
            <person name="Bekaert M."/>
        </authorList>
    </citation>
    <scope>NUCLEOTIDE SEQUENCE [LARGE SCALE GENOMIC DNA]</scope>
    <source>
        <strain evidence="5">wild</strain>
    </source>
</reference>
<dbReference type="Pfam" id="PF00685">
    <property type="entry name" value="Sulfotransfer_1"/>
    <property type="match status" value="1"/>
</dbReference>